<organism evidence="3 4">
    <name type="scientific">Cladophialophora chaetospira</name>
    <dbReference type="NCBI Taxonomy" id="386627"/>
    <lineage>
        <taxon>Eukaryota</taxon>
        <taxon>Fungi</taxon>
        <taxon>Dikarya</taxon>
        <taxon>Ascomycota</taxon>
        <taxon>Pezizomycotina</taxon>
        <taxon>Eurotiomycetes</taxon>
        <taxon>Chaetothyriomycetidae</taxon>
        <taxon>Chaetothyriales</taxon>
        <taxon>Herpotrichiellaceae</taxon>
        <taxon>Cladophialophora</taxon>
    </lineage>
</organism>
<accession>A0AA39CG94</accession>
<sequence length="356" mass="37550">MQTKTLFISAVFAFASASTASEHEHELRSPQNDNFGHVPSNARNTVAKVHGPISAQELLKVPQLAAQLAKRASSFCITTSSPDCENFLTDFYACQSQQCVESLYAKCPITISEECPGEDASQISTVAQPDQSSLGVAAEPAGQLEVKDDNEHHVVARAGSKISEAIESAMPANVKNALINDPKAAASLDKEFSGTKVPQWYAKLPASVTNYYATITSPPAMTSSVAKGPEQEKVDDWVAKVQSYKSKLAPELSAMSKAAVSESREAKRLSEAASKNSKAASKNHNDRLQTTAWSEAKKAATMSHDASTKSAYAAAASRAVFPSGKKHNGASNTDKSLALGLSIAGAVVCLGFAVAL</sequence>
<comment type="caution">
    <text evidence="3">The sequence shown here is derived from an EMBL/GenBank/DDBJ whole genome shotgun (WGS) entry which is preliminary data.</text>
</comment>
<feature type="compositionally biased region" description="Low complexity" evidence="1">
    <location>
        <begin position="272"/>
        <end position="282"/>
    </location>
</feature>
<evidence type="ECO:0000313" key="4">
    <source>
        <dbReference type="Proteomes" id="UP001172673"/>
    </source>
</evidence>
<protein>
    <submittedName>
        <fullName evidence="3">Uncharacterized protein</fullName>
    </submittedName>
</protein>
<dbReference type="EMBL" id="JAPDRK010000013">
    <property type="protein sequence ID" value="KAJ9606997.1"/>
    <property type="molecule type" value="Genomic_DNA"/>
</dbReference>
<evidence type="ECO:0000256" key="1">
    <source>
        <dbReference type="SAM" id="MobiDB-lite"/>
    </source>
</evidence>
<dbReference type="Proteomes" id="UP001172673">
    <property type="component" value="Unassembled WGS sequence"/>
</dbReference>
<dbReference type="AlphaFoldDB" id="A0AA39CG94"/>
<gene>
    <name evidence="3" type="ORF">H2200_009008</name>
</gene>
<keyword evidence="2" id="KW-0732">Signal</keyword>
<keyword evidence="4" id="KW-1185">Reference proteome</keyword>
<feature type="chain" id="PRO_5041462210" evidence="2">
    <location>
        <begin position="22"/>
        <end position="356"/>
    </location>
</feature>
<evidence type="ECO:0000256" key="2">
    <source>
        <dbReference type="SAM" id="SignalP"/>
    </source>
</evidence>
<name>A0AA39CG94_9EURO</name>
<reference evidence="3" key="1">
    <citation type="submission" date="2022-10" db="EMBL/GenBank/DDBJ databases">
        <title>Culturing micro-colonial fungi from biological soil crusts in the Mojave desert and describing Neophaeococcomyces mojavensis, and introducing the new genera and species Taxawa tesnikishii.</title>
        <authorList>
            <person name="Kurbessoian T."/>
            <person name="Stajich J.E."/>
        </authorList>
    </citation>
    <scope>NUCLEOTIDE SEQUENCE</scope>
    <source>
        <strain evidence="3">TK_41</strain>
    </source>
</reference>
<feature type="region of interest" description="Disordered" evidence="1">
    <location>
        <begin position="266"/>
        <end position="288"/>
    </location>
</feature>
<feature type="signal peptide" evidence="2">
    <location>
        <begin position="1"/>
        <end position="21"/>
    </location>
</feature>
<proteinExistence type="predicted"/>
<evidence type="ECO:0000313" key="3">
    <source>
        <dbReference type="EMBL" id="KAJ9606997.1"/>
    </source>
</evidence>